<dbReference type="InterPro" id="IPR013937">
    <property type="entry name" value="Sorting_nexin_C"/>
</dbReference>
<dbReference type="PANTHER" id="PTHR22775">
    <property type="entry name" value="SORTING NEXIN"/>
    <property type="match status" value="1"/>
</dbReference>
<protein>
    <recommendedName>
        <fullName evidence="2">Sorting nexin C-terminal domain-containing protein</fullName>
    </recommendedName>
</protein>
<accession>A0A8C6SPQ1</accession>
<evidence type="ECO:0000256" key="1">
    <source>
        <dbReference type="SAM" id="MobiDB-lite"/>
    </source>
</evidence>
<proteinExistence type="predicted"/>
<dbReference type="Proteomes" id="UP000694523">
    <property type="component" value="Unplaced"/>
</dbReference>
<reference evidence="3" key="2">
    <citation type="submission" date="2025-09" db="UniProtKB">
        <authorList>
            <consortium name="Ensembl"/>
        </authorList>
    </citation>
    <scope>IDENTIFICATION</scope>
</reference>
<evidence type="ECO:0000313" key="3">
    <source>
        <dbReference type="Ensembl" id="ENSNMLP00000009960.1"/>
    </source>
</evidence>
<dbReference type="PANTHER" id="PTHR22775:SF31">
    <property type="entry name" value="SORTING NEXIN-19"/>
    <property type="match status" value="1"/>
</dbReference>
<dbReference type="GO" id="GO:0035091">
    <property type="term" value="F:phosphatidylinositol binding"/>
    <property type="evidence" value="ECO:0007669"/>
    <property type="project" value="TreeGrafter"/>
</dbReference>
<dbReference type="Ensembl" id="ENSNMLT00000011250.1">
    <property type="protein sequence ID" value="ENSNMLP00000009960.1"/>
    <property type="gene ID" value="ENSNMLG00000006890.1"/>
</dbReference>
<feature type="domain" description="Sorting nexin C-terminal" evidence="2">
    <location>
        <begin position="84"/>
        <end position="192"/>
    </location>
</feature>
<feature type="compositionally biased region" description="Low complexity" evidence="1">
    <location>
        <begin position="24"/>
        <end position="40"/>
    </location>
</feature>
<name>A0A8C6SPQ1_9GOBI</name>
<dbReference type="Pfam" id="PF08628">
    <property type="entry name" value="Nexin_C"/>
    <property type="match status" value="1"/>
</dbReference>
<reference evidence="3" key="1">
    <citation type="submission" date="2025-08" db="UniProtKB">
        <authorList>
            <consortium name="Ensembl"/>
        </authorList>
    </citation>
    <scope>IDENTIFICATION</scope>
</reference>
<evidence type="ECO:0000313" key="4">
    <source>
        <dbReference type="Proteomes" id="UP000694523"/>
    </source>
</evidence>
<feature type="compositionally biased region" description="Basic and acidic residues" evidence="1">
    <location>
        <begin position="41"/>
        <end position="51"/>
    </location>
</feature>
<evidence type="ECO:0000259" key="2">
    <source>
        <dbReference type="Pfam" id="PF08628"/>
    </source>
</evidence>
<dbReference type="AlphaFoldDB" id="A0A8C6SPQ1"/>
<feature type="region of interest" description="Disordered" evidence="1">
    <location>
        <begin position="21"/>
        <end position="51"/>
    </location>
</feature>
<keyword evidence="4" id="KW-1185">Reference proteome</keyword>
<organism evidence="3 4">
    <name type="scientific">Neogobius melanostomus</name>
    <name type="common">round goby</name>
    <dbReference type="NCBI Taxonomy" id="47308"/>
    <lineage>
        <taxon>Eukaryota</taxon>
        <taxon>Metazoa</taxon>
        <taxon>Chordata</taxon>
        <taxon>Craniata</taxon>
        <taxon>Vertebrata</taxon>
        <taxon>Euteleostomi</taxon>
        <taxon>Actinopterygii</taxon>
        <taxon>Neopterygii</taxon>
        <taxon>Teleostei</taxon>
        <taxon>Neoteleostei</taxon>
        <taxon>Acanthomorphata</taxon>
        <taxon>Gobiaria</taxon>
        <taxon>Gobiiformes</taxon>
        <taxon>Gobioidei</taxon>
        <taxon>Gobiidae</taxon>
        <taxon>Benthophilinae</taxon>
        <taxon>Neogobiini</taxon>
        <taxon>Neogobius</taxon>
    </lineage>
</organism>
<sequence>MTLGDLEAFISDRERLALRQDSYTAESPAASETAPSSNNGSREKSSEESGKGRTSRVLVQWNASTRFNLTLDILCLLMREQWSWLCTQNIQRTIRLLFGTLLNRWLDVSVANLMCTSYWVTYLQVIQEAVWPGGTLPAAPQIVRTQQQKDATKQEALQCLMKLLPDLISDMLGSDKYKLSWQNALDSLQDPYINRHLVYCIFDLLLEVLVPETSEEDFQKTLVTLSVPGLCLMSSLM</sequence>